<gene>
    <name evidence="1" type="ORF">HPB49_015454</name>
</gene>
<proteinExistence type="predicted"/>
<comment type="caution">
    <text evidence="1">The sequence shown here is derived from an EMBL/GenBank/DDBJ whole genome shotgun (WGS) entry which is preliminary data.</text>
</comment>
<dbReference type="EMBL" id="CM023471">
    <property type="protein sequence ID" value="KAH7966348.1"/>
    <property type="molecule type" value="Genomic_DNA"/>
</dbReference>
<reference evidence="1" key="1">
    <citation type="submission" date="2020-05" db="EMBL/GenBank/DDBJ databases">
        <title>Large-scale comparative analyses of tick genomes elucidate their genetic diversity and vector capacities.</title>
        <authorList>
            <person name="Jia N."/>
            <person name="Wang J."/>
            <person name="Shi W."/>
            <person name="Du L."/>
            <person name="Sun Y."/>
            <person name="Zhan W."/>
            <person name="Jiang J."/>
            <person name="Wang Q."/>
            <person name="Zhang B."/>
            <person name="Ji P."/>
            <person name="Sakyi L.B."/>
            <person name="Cui X."/>
            <person name="Yuan T."/>
            <person name="Jiang B."/>
            <person name="Yang W."/>
            <person name="Lam T.T.-Y."/>
            <person name="Chang Q."/>
            <person name="Ding S."/>
            <person name="Wang X."/>
            <person name="Zhu J."/>
            <person name="Ruan X."/>
            <person name="Zhao L."/>
            <person name="Wei J."/>
            <person name="Que T."/>
            <person name="Du C."/>
            <person name="Cheng J."/>
            <person name="Dai P."/>
            <person name="Han X."/>
            <person name="Huang E."/>
            <person name="Gao Y."/>
            <person name="Liu J."/>
            <person name="Shao H."/>
            <person name="Ye R."/>
            <person name="Li L."/>
            <person name="Wei W."/>
            <person name="Wang X."/>
            <person name="Wang C."/>
            <person name="Yang T."/>
            <person name="Huo Q."/>
            <person name="Li W."/>
            <person name="Guo W."/>
            <person name="Chen H."/>
            <person name="Zhou L."/>
            <person name="Ni X."/>
            <person name="Tian J."/>
            <person name="Zhou Y."/>
            <person name="Sheng Y."/>
            <person name="Liu T."/>
            <person name="Pan Y."/>
            <person name="Xia L."/>
            <person name="Li J."/>
            <person name="Zhao F."/>
            <person name="Cao W."/>
        </authorList>
    </citation>
    <scope>NUCLEOTIDE SEQUENCE</scope>
    <source>
        <strain evidence="1">Dsil-2018</strain>
    </source>
</reference>
<dbReference type="Proteomes" id="UP000821865">
    <property type="component" value="Chromosome 2"/>
</dbReference>
<protein>
    <submittedName>
        <fullName evidence="1">Uncharacterized protein</fullName>
    </submittedName>
</protein>
<evidence type="ECO:0000313" key="1">
    <source>
        <dbReference type="EMBL" id="KAH7966348.1"/>
    </source>
</evidence>
<keyword evidence="2" id="KW-1185">Reference proteome</keyword>
<organism evidence="1 2">
    <name type="scientific">Dermacentor silvarum</name>
    <name type="common">Tick</name>
    <dbReference type="NCBI Taxonomy" id="543639"/>
    <lineage>
        <taxon>Eukaryota</taxon>
        <taxon>Metazoa</taxon>
        <taxon>Ecdysozoa</taxon>
        <taxon>Arthropoda</taxon>
        <taxon>Chelicerata</taxon>
        <taxon>Arachnida</taxon>
        <taxon>Acari</taxon>
        <taxon>Parasitiformes</taxon>
        <taxon>Ixodida</taxon>
        <taxon>Ixodoidea</taxon>
        <taxon>Ixodidae</taxon>
        <taxon>Rhipicephalinae</taxon>
        <taxon>Dermacentor</taxon>
    </lineage>
</organism>
<accession>A0ACB8DED6</accession>
<evidence type="ECO:0000313" key="2">
    <source>
        <dbReference type="Proteomes" id="UP000821865"/>
    </source>
</evidence>
<name>A0ACB8DED6_DERSI</name>
<sequence length="323" mass="36158">MASHFWEYTLTGFSDFLERRCIAFAEPMATTRVCGVCGLVPYSSLLLPCGHVLCQLCKDQNATETDCCPFDGRKFTDADSVLLTFKQSDLVQHRVFCVAGGQECSFAGKLSELRDHLVQCDRDLVKCAKCRQRLIRTVAVDHCRRCGDKTAPRQSDLLDTRINSGGNQQLNPAVQAKAVVTPGPYRAASKPGVFITTCEFPDVYSAHDSLIEDRKEHTLSSDTYTLAGYTSCLDCVFSKDESEEIGVCFILFLRDGPWDGHLEWPFSKKVTVTITHPRDKSKDVRLASGMERQRAPNGKKSWNDIELQGFIDKNTLFANVEFE</sequence>